<gene>
    <name evidence="1" type="ORF">V565_247490</name>
</gene>
<dbReference type="STRING" id="1423351.A0A074RK33"/>
<dbReference type="OrthoDB" id="3365698at2759"/>
<evidence type="ECO:0000313" key="1">
    <source>
        <dbReference type="EMBL" id="KEP45715.1"/>
    </source>
</evidence>
<organism evidence="1 2">
    <name type="scientific">Rhizoctonia solani 123E</name>
    <dbReference type="NCBI Taxonomy" id="1423351"/>
    <lineage>
        <taxon>Eukaryota</taxon>
        <taxon>Fungi</taxon>
        <taxon>Dikarya</taxon>
        <taxon>Basidiomycota</taxon>
        <taxon>Agaricomycotina</taxon>
        <taxon>Agaricomycetes</taxon>
        <taxon>Cantharellales</taxon>
        <taxon>Ceratobasidiaceae</taxon>
        <taxon>Rhizoctonia</taxon>
    </lineage>
</organism>
<sequence>MLNELTAASEILVVALERYSAACLAIQKSYSHGYKPNKVNPQLQPRLDAEIDIATSLESKLARTKVALKWSRNYSHTHATVNNIPPEVLAHVFHLVLGTQPCAERNYFDENIGIIYPAALSHVCSRWRSIALSTPTLWTHIDISTSTFLNQQCPDGLTQHHLSHAYDGQLSLDVHIFDVRG</sequence>
<dbReference type="AlphaFoldDB" id="A0A074RK33"/>
<proteinExistence type="predicted"/>
<dbReference type="HOGENOM" id="CLU_106399_0_0_1"/>
<feature type="non-terminal residue" evidence="1">
    <location>
        <position position="181"/>
    </location>
</feature>
<evidence type="ECO:0000313" key="2">
    <source>
        <dbReference type="Proteomes" id="UP000027456"/>
    </source>
</evidence>
<reference evidence="1 2" key="1">
    <citation type="submission" date="2013-12" db="EMBL/GenBank/DDBJ databases">
        <authorList>
            <person name="Cubeta M."/>
            <person name="Pakala S."/>
            <person name="Fedorova N."/>
            <person name="Thomas E."/>
            <person name="Dean R."/>
            <person name="Jabaji S."/>
            <person name="Neate S."/>
            <person name="Toda T."/>
            <person name="Tavantzis S."/>
            <person name="Vilgalys R."/>
            <person name="Bharathan N."/>
            <person name="Pakala S."/>
            <person name="Losada L.S."/>
            <person name="Zafar N."/>
            <person name="Nierman W."/>
        </authorList>
    </citation>
    <scope>NUCLEOTIDE SEQUENCE [LARGE SCALE GENOMIC DNA]</scope>
    <source>
        <strain evidence="1 2">123E</strain>
    </source>
</reference>
<keyword evidence="2" id="KW-1185">Reference proteome</keyword>
<accession>A0A074RK33</accession>
<dbReference type="SUPFAM" id="SSF81383">
    <property type="entry name" value="F-box domain"/>
    <property type="match status" value="1"/>
</dbReference>
<dbReference type="Gene3D" id="1.20.1280.50">
    <property type="match status" value="1"/>
</dbReference>
<name>A0A074RK33_9AGAM</name>
<dbReference type="EMBL" id="AZST01001555">
    <property type="protein sequence ID" value="KEP45715.1"/>
    <property type="molecule type" value="Genomic_DNA"/>
</dbReference>
<protein>
    <submittedName>
        <fullName evidence="1">F-box-like domain protein</fullName>
    </submittedName>
</protein>
<dbReference type="InterPro" id="IPR036047">
    <property type="entry name" value="F-box-like_dom_sf"/>
</dbReference>
<comment type="caution">
    <text evidence="1">The sequence shown here is derived from an EMBL/GenBank/DDBJ whole genome shotgun (WGS) entry which is preliminary data.</text>
</comment>
<dbReference type="Proteomes" id="UP000027456">
    <property type="component" value="Unassembled WGS sequence"/>
</dbReference>